<dbReference type="EMBL" id="BOMV01000087">
    <property type="protein sequence ID" value="GIF00632.1"/>
    <property type="molecule type" value="Genomic_DNA"/>
</dbReference>
<name>A0A919KBX7_9ACTN</name>
<reference evidence="1" key="1">
    <citation type="submission" date="2021-01" db="EMBL/GenBank/DDBJ databases">
        <title>Whole genome shotgun sequence of Actinoplanes rishiriensis NBRC 108556.</title>
        <authorList>
            <person name="Komaki H."/>
            <person name="Tamura T."/>
        </authorList>
    </citation>
    <scope>NUCLEOTIDE SEQUENCE</scope>
    <source>
        <strain evidence="1">NBRC 108556</strain>
    </source>
</reference>
<evidence type="ECO:0000313" key="2">
    <source>
        <dbReference type="Proteomes" id="UP000636960"/>
    </source>
</evidence>
<comment type="caution">
    <text evidence="1">The sequence shown here is derived from an EMBL/GenBank/DDBJ whole genome shotgun (WGS) entry which is preliminary data.</text>
</comment>
<dbReference type="RefSeq" id="WP_203788634.1">
    <property type="nucleotide sequence ID" value="NZ_BOMV01000087.1"/>
</dbReference>
<gene>
    <name evidence="1" type="ORF">Ari01nite_80960</name>
</gene>
<accession>A0A919KBX7</accession>
<sequence length="313" mass="34164">MAWSSVIEPALRDTAGVGPQTRIELQKLDRFVDFLLHDFTSHPLPSTFIHLGTDQFHLHDPLSFASFVVAHRAERLVQGVELGASALDCLEHGSLQLAAGAARMLLEISFVTVDGHAKLLDAWRPVHGSPEAVLEVAGATDTPLWAELWQARLGNHLYDELAGTARRDRVSRGNVEFAKNLDYMYAMLCEVVHPNAESQGAYWRAAPPLRDGRPRLSLEPTGSQSPVKLHIANAVHLAYQILVPYCRDLWWVAAETAMAAGFPRDDETISLGVPLPGRADESCCCGSGTVARSCDHPEPVLPISETEPARGDA</sequence>
<dbReference type="AlphaFoldDB" id="A0A919KBX7"/>
<organism evidence="1 2">
    <name type="scientific">Paractinoplanes rishiriensis</name>
    <dbReference type="NCBI Taxonomy" id="1050105"/>
    <lineage>
        <taxon>Bacteria</taxon>
        <taxon>Bacillati</taxon>
        <taxon>Actinomycetota</taxon>
        <taxon>Actinomycetes</taxon>
        <taxon>Micromonosporales</taxon>
        <taxon>Micromonosporaceae</taxon>
        <taxon>Paractinoplanes</taxon>
    </lineage>
</organism>
<keyword evidence="2" id="KW-1185">Reference proteome</keyword>
<evidence type="ECO:0000313" key="1">
    <source>
        <dbReference type="EMBL" id="GIF00632.1"/>
    </source>
</evidence>
<protein>
    <submittedName>
        <fullName evidence="1">Uncharacterized protein</fullName>
    </submittedName>
</protein>
<dbReference type="Proteomes" id="UP000636960">
    <property type="component" value="Unassembled WGS sequence"/>
</dbReference>
<proteinExistence type="predicted"/>